<dbReference type="AlphaFoldDB" id="A0A9X2FGC8"/>
<comment type="caution">
    <text evidence="2">The sequence shown here is derived from an EMBL/GenBank/DDBJ whole genome shotgun (WGS) entry which is preliminary data.</text>
</comment>
<sequence length="308" mass="33345">MLVGLLILTPCLVADEPPTDQSTESTPDESAPESPEPLHWGELHNVFQHTQRITSGSGPETDADFAELAKQGVKTVVSVDGARPKVELAKRHGLRYVHIPIGYDGLPREAQLALGRVVEDTEGTLYIHCHHGKHRGPAAAAVACMSNGAIDHTAAAHILETAGTGANYHGLWRDVAEYQQAGPDEKLPPLVETAKVNNMVQAMSSIDAAMEHLQLLSANKWQPLAEHPDLAPKPEAVILWEGFRESARFAAADDDGHKQLESMLQSSVAAANQLRTEIEAGHLEAATQQVASLKASCKQCHEKFRDNR</sequence>
<evidence type="ECO:0000313" key="3">
    <source>
        <dbReference type="Proteomes" id="UP001155241"/>
    </source>
</evidence>
<feature type="region of interest" description="Disordered" evidence="1">
    <location>
        <begin position="14"/>
        <end position="38"/>
    </location>
</feature>
<dbReference type="SUPFAM" id="SSF52799">
    <property type="entry name" value="(Phosphotyrosine protein) phosphatases II"/>
    <property type="match status" value="1"/>
</dbReference>
<name>A0A9X2FGC8_9BACT</name>
<reference evidence="2" key="1">
    <citation type="submission" date="2022-06" db="EMBL/GenBank/DDBJ databases">
        <title>Aeoliella straminimaris, a novel planctomycete from sediments.</title>
        <authorList>
            <person name="Vitorino I.R."/>
            <person name="Lage O.M."/>
        </authorList>
    </citation>
    <scope>NUCLEOTIDE SEQUENCE</scope>
    <source>
        <strain evidence="2">ICT_H6.2</strain>
    </source>
</reference>
<accession>A0A9X2FGC8</accession>
<dbReference type="Gene3D" id="1.20.120.10">
    <property type="entry name" value="Cytochrome c/b562"/>
    <property type="match status" value="1"/>
</dbReference>
<proteinExistence type="predicted"/>
<dbReference type="EMBL" id="JAMXLR010000092">
    <property type="protein sequence ID" value="MCO6047843.1"/>
    <property type="molecule type" value="Genomic_DNA"/>
</dbReference>
<dbReference type="InterPro" id="IPR029021">
    <property type="entry name" value="Prot-tyrosine_phosphatase-like"/>
</dbReference>
<gene>
    <name evidence="2" type="ORF">NG895_28390</name>
</gene>
<dbReference type="GO" id="GO:0009055">
    <property type="term" value="F:electron transfer activity"/>
    <property type="evidence" value="ECO:0007669"/>
    <property type="project" value="InterPro"/>
</dbReference>
<dbReference type="GO" id="GO:0022900">
    <property type="term" value="P:electron transport chain"/>
    <property type="evidence" value="ECO:0007669"/>
    <property type="project" value="InterPro"/>
</dbReference>
<keyword evidence="3" id="KW-1185">Reference proteome</keyword>
<dbReference type="InterPro" id="IPR010980">
    <property type="entry name" value="Cyt_c/b562"/>
</dbReference>
<dbReference type="SUPFAM" id="SSF47175">
    <property type="entry name" value="Cytochromes"/>
    <property type="match status" value="1"/>
</dbReference>
<dbReference type="Gene3D" id="3.90.190.10">
    <property type="entry name" value="Protein tyrosine phosphatase superfamily"/>
    <property type="match status" value="1"/>
</dbReference>
<dbReference type="PROSITE" id="PS51009">
    <property type="entry name" value="CYTCII"/>
    <property type="match status" value="1"/>
</dbReference>
<dbReference type="GO" id="GO:0020037">
    <property type="term" value="F:heme binding"/>
    <property type="evidence" value="ECO:0007669"/>
    <property type="project" value="InterPro"/>
</dbReference>
<dbReference type="Proteomes" id="UP001155241">
    <property type="component" value="Unassembled WGS sequence"/>
</dbReference>
<organism evidence="2 3">
    <name type="scientific">Aeoliella straminimaris</name>
    <dbReference type="NCBI Taxonomy" id="2954799"/>
    <lineage>
        <taxon>Bacteria</taxon>
        <taxon>Pseudomonadati</taxon>
        <taxon>Planctomycetota</taxon>
        <taxon>Planctomycetia</taxon>
        <taxon>Pirellulales</taxon>
        <taxon>Lacipirellulaceae</taxon>
        <taxon>Aeoliella</taxon>
    </lineage>
</organism>
<dbReference type="GO" id="GO:0005506">
    <property type="term" value="F:iron ion binding"/>
    <property type="evidence" value="ECO:0007669"/>
    <property type="project" value="InterPro"/>
</dbReference>
<dbReference type="Pfam" id="PF01322">
    <property type="entry name" value="Cytochrom_C_2"/>
    <property type="match status" value="1"/>
</dbReference>
<protein>
    <submittedName>
        <fullName evidence="2">Cytochrome c</fullName>
    </submittedName>
</protein>
<dbReference type="RefSeq" id="WP_252855949.1">
    <property type="nucleotide sequence ID" value="NZ_JAMXLR010000092.1"/>
</dbReference>
<dbReference type="InterPro" id="IPR002321">
    <property type="entry name" value="Cyt_c_II"/>
</dbReference>
<evidence type="ECO:0000256" key="1">
    <source>
        <dbReference type="SAM" id="MobiDB-lite"/>
    </source>
</evidence>
<evidence type="ECO:0000313" key="2">
    <source>
        <dbReference type="EMBL" id="MCO6047843.1"/>
    </source>
</evidence>